<dbReference type="RefSeq" id="WP_013034695.1">
    <property type="nucleotide sequence ID" value="NC_013960.1"/>
</dbReference>
<dbReference type="EMBL" id="CP001798">
    <property type="protein sequence ID" value="ADE16846.1"/>
    <property type="molecule type" value="Genomic_DNA"/>
</dbReference>
<dbReference type="InterPro" id="IPR019734">
    <property type="entry name" value="TPR_rpt"/>
</dbReference>
<dbReference type="STRING" id="472759.Nhal_3834"/>
<dbReference type="KEGG" id="nhl:Nhal_3834"/>
<gene>
    <name evidence="1" type="ordered locus">Nhal_3834</name>
</gene>
<reference evidence="2" key="1">
    <citation type="submission" date="2010-04" db="EMBL/GenBank/DDBJ databases">
        <title>Complete genome sequence of Nitrosococcus halophilus Nc4, a salt-adapted, aerobic obligate ammonia-oxidizing sulfur purple bacterium.</title>
        <authorList>
            <consortium name="US DOE Joint Genome Institute"/>
            <person name="Campbell M.A."/>
            <person name="Malfatti S.A."/>
            <person name="Chain P.S.G."/>
            <person name="Heidelberg J.F."/>
            <person name="Ward B.B."/>
            <person name="Klotz M.G."/>
        </authorList>
    </citation>
    <scope>NUCLEOTIDE SEQUENCE [LARGE SCALE GENOMIC DNA]</scope>
    <source>
        <strain evidence="2">Nc4</strain>
    </source>
</reference>
<dbReference type="AlphaFoldDB" id="D5C3D9"/>
<dbReference type="OrthoDB" id="7057973at2"/>
<organism evidence="1 2">
    <name type="scientific">Nitrosococcus halophilus (strain Nc4)</name>
    <dbReference type="NCBI Taxonomy" id="472759"/>
    <lineage>
        <taxon>Bacteria</taxon>
        <taxon>Pseudomonadati</taxon>
        <taxon>Pseudomonadota</taxon>
        <taxon>Gammaproteobacteria</taxon>
        <taxon>Chromatiales</taxon>
        <taxon>Chromatiaceae</taxon>
        <taxon>Nitrosococcus</taxon>
    </lineage>
</organism>
<name>D5C3D9_NITHN</name>
<evidence type="ECO:0000313" key="2">
    <source>
        <dbReference type="Proteomes" id="UP000001844"/>
    </source>
</evidence>
<dbReference type="InterPro" id="IPR011990">
    <property type="entry name" value="TPR-like_helical_dom_sf"/>
</dbReference>
<proteinExistence type="predicted"/>
<accession>D5C3D9</accession>
<protein>
    <submittedName>
        <fullName evidence="1">Tetratricopeptide domain protein</fullName>
    </submittedName>
</protein>
<dbReference type="SMART" id="SM00028">
    <property type="entry name" value="TPR"/>
    <property type="match status" value="4"/>
</dbReference>
<evidence type="ECO:0000313" key="1">
    <source>
        <dbReference type="EMBL" id="ADE16846.1"/>
    </source>
</evidence>
<dbReference type="Gene3D" id="1.25.40.10">
    <property type="entry name" value="Tetratricopeptide repeat domain"/>
    <property type="match status" value="2"/>
</dbReference>
<dbReference type="Proteomes" id="UP000001844">
    <property type="component" value="Chromosome"/>
</dbReference>
<sequence length="393" mass="44830">MSRKISPPITLILLVAVLWLGVAFSLAAKEKEQPDPAETDLLPLAAMLLKDGHSLRALTTLNQVDLEAEALDRGRFYTLKGLAQLNLQQEVEAKESFQQALAHGQSDPIIHVYLAQAHYTLKEYRETVAAIEQAGTVVHQYPAFYEMKAQSYWLLGEQDSAWRTLSAAHKAFPEDHRFLRRQVFYLLDLKLYRQAAELGRRYLVQSQAEVTDYTAIGNALRLSRQYQEALTILERGRLLYPHHEGLAKVLAHTYLDLEQPFSAAYLLEQAARSNSELLAEAAELYRRAGRLYRALGLNAEIRDQKVKFKQRLSILLALKRYAQASGMEADLYRVGLLSDENIRYAIAYANFAIGDYKQADRHLKHIRTPDLFKKSVALRRAMDECRAEPERCL</sequence>
<dbReference type="eggNOG" id="COG0457">
    <property type="taxonomic scope" value="Bacteria"/>
</dbReference>
<dbReference type="HOGENOM" id="CLU_701763_0_0_6"/>
<dbReference type="SUPFAM" id="SSF48452">
    <property type="entry name" value="TPR-like"/>
    <property type="match status" value="2"/>
</dbReference>
<keyword evidence="2" id="KW-1185">Reference proteome</keyword>